<dbReference type="AlphaFoldDB" id="A0AAI9ENZ0"/>
<reference evidence="2 3" key="1">
    <citation type="submission" date="2015-03" db="EMBL/GenBank/DDBJ databases">
        <authorList>
            <consortium name="Pathogen Informatics"/>
            <person name="Murphy D."/>
        </authorList>
    </citation>
    <scope>NUCLEOTIDE SEQUENCE [LARGE SCALE GENOMIC DNA]</scope>
    <source>
        <strain evidence="2 3">3400/83</strain>
    </source>
</reference>
<gene>
    <name evidence="2" type="ORF">ERS008524_01593</name>
</gene>
<organism evidence="2 3">
    <name type="scientific">Yersinia frederiksenii</name>
    <dbReference type="NCBI Taxonomy" id="29484"/>
    <lineage>
        <taxon>Bacteria</taxon>
        <taxon>Pseudomonadati</taxon>
        <taxon>Pseudomonadota</taxon>
        <taxon>Gammaproteobacteria</taxon>
        <taxon>Enterobacterales</taxon>
        <taxon>Yersiniaceae</taxon>
        <taxon>Yersinia</taxon>
    </lineage>
</organism>
<keyword evidence="1" id="KW-1133">Transmembrane helix</keyword>
<protein>
    <submittedName>
        <fullName evidence="2">Uncharacterized protein</fullName>
    </submittedName>
</protein>
<feature type="transmembrane region" description="Helical" evidence="1">
    <location>
        <begin position="58"/>
        <end position="86"/>
    </location>
</feature>
<sequence length="130" mass="15265">MLTLKHFLDRPTWAAAAGYDFNIIDCMSCAAARYGDIWSTLRDHILDFPDIEVREVPLSMLIMLAGLFGIVVYPFIFWIFGIFYYIRCRKHRAKYFGQPQPEIVQINLRNWLKKCEKKFNKGGRHAKTSE</sequence>
<keyword evidence="1" id="KW-0812">Transmembrane</keyword>
<evidence type="ECO:0000313" key="2">
    <source>
        <dbReference type="EMBL" id="CFQ96826.1"/>
    </source>
</evidence>
<dbReference type="RefSeq" id="WP_057643648.1">
    <property type="nucleotide sequence ID" value="NZ_CABMMF010000007.1"/>
</dbReference>
<name>A0AAI9ENZ0_YERFR</name>
<dbReference type="EMBL" id="CGCB01000007">
    <property type="protein sequence ID" value="CFQ96826.1"/>
    <property type="molecule type" value="Genomic_DNA"/>
</dbReference>
<evidence type="ECO:0000256" key="1">
    <source>
        <dbReference type="SAM" id="Phobius"/>
    </source>
</evidence>
<evidence type="ECO:0000313" key="3">
    <source>
        <dbReference type="Proteomes" id="UP000046784"/>
    </source>
</evidence>
<accession>A0AAI9ENZ0</accession>
<proteinExistence type="predicted"/>
<keyword evidence="1" id="KW-0472">Membrane</keyword>
<dbReference type="Proteomes" id="UP000046784">
    <property type="component" value="Unassembled WGS sequence"/>
</dbReference>
<comment type="caution">
    <text evidence="2">The sequence shown here is derived from an EMBL/GenBank/DDBJ whole genome shotgun (WGS) entry which is preliminary data.</text>
</comment>